<evidence type="ECO:0000313" key="5">
    <source>
        <dbReference type="Proteomes" id="UP000007799"/>
    </source>
</evidence>
<dbReference type="GO" id="GO:0005771">
    <property type="term" value="C:multivesicular body"/>
    <property type="evidence" value="ECO:0007669"/>
    <property type="project" value="TreeGrafter"/>
</dbReference>
<comment type="subcellular location">
    <subcellularLocation>
        <location evidence="1">Endomembrane system</location>
    </subcellularLocation>
</comment>
<dbReference type="PANTHER" id="PTHR46009">
    <property type="entry name" value="VACUOLAR PROTEIN SORTING-ASSOCIATED PROTEIN VTA1 HOMOLOG"/>
    <property type="match status" value="1"/>
</dbReference>
<dbReference type="GO" id="GO:0032511">
    <property type="term" value="P:late endosome to vacuole transport via multivesicular body sorting pathway"/>
    <property type="evidence" value="ECO:0007669"/>
    <property type="project" value="InterPro"/>
</dbReference>
<protein>
    <recommendedName>
        <fullName evidence="3">Vta1/callose synthase N-terminal domain-containing protein</fullName>
    </recommendedName>
</protein>
<sequence length="144" mass="15875">MDVPDAAKDVKRFIKTGEALQAQAPYATFWCWMHALEVMVPRVQQDPSLQGFVIQLMDSVEQMKTQHGQLSSVSDKDTGRESVALLAAKIFQQADREDHAGATMGTALKFRTASTLFDVCKAMNPDIDEVGSINQESRAVCVRA</sequence>
<keyword evidence="5" id="KW-1185">Reference proteome</keyword>
<evidence type="ECO:0000256" key="2">
    <source>
        <dbReference type="ARBA" id="ARBA00023136"/>
    </source>
</evidence>
<dbReference type="InParanoid" id="F2UJW8"/>
<dbReference type="AlphaFoldDB" id="F2UJW8"/>
<reference evidence="4" key="1">
    <citation type="submission" date="2009-08" db="EMBL/GenBank/DDBJ databases">
        <title>Annotation of Salpingoeca rosetta.</title>
        <authorList>
            <consortium name="The Broad Institute Genome Sequencing Platform"/>
            <person name="Russ C."/>
            <person name="Cuomo C."/>
            <person name="Burger G."/>
            <person name="Gray M.W."/>
            <person name="Holland P.W.H."/>
            <person name="King N."/>
            <person name="Lang F.B.F."/>
            <person name="Roger A.J."/>
            <person name="Ruiz-Trillo I."/>
            <person name="Young S.K."/>
            <person name="Zeng Q."/>
            <person name="Gargeya S."/>
            <person name="Alvarado L."/>
            <person name="Berlin A."/>
            <person name="Chapman S.B."/>
            <person name="Chen Z."/>
            <person name="Freedman E."/>
            <person name="Gellesch M."/>
            <person name="Goldberg J."/>
            <person name="Griggs A."/>
            <person name="Gujja S."/>
            <person name="Heilman E."/>
            <person name="Heiman D."/>
            <person name="Howarth C."/>
            <person name="Mehta T."/>
            <person name="Neiman D."/>
            <person name="Pearson M."/>
            <person name="Roberts A."/>
            <person name="Saif S."/>
            <person name="Shea T."/>
            <person name="Shenoy N."/>
            <person name="Sisk P."/>
            <person name="Stolte C."/>
            <person name="Sykes S."/>
            <person name="White J."/>
            <person name="Yandava C."/>
            <person name="Haas B."/>
            <person name="Nusbaum C."/>
            <person name="Birren B."/>
        </authorList>
    </citation>
    <scope>NUCLEOTIDE SEQUENCE [LARGE SCALE GENOMIC DNA]</scope>
    <source>
        <strain evidence="4">ATCC 50818</strain>
    </source>
</reference>
<accession>F2UJW8</accession>
<proteinExistence type="predicted"/>
<evidence type="ECO:0000256" key="1">
    <source>
        <dbReference type="ARBA" id="ARBA00004308"/>
    </source>
</evidence>
<dbReference type="Proteomes" id="UP000007799">
    <property type="component" value="Unassembled WGS sequence"/>
</dbReference>
<dbReference type="InterPro" id="IPR023175">
    <property type="entry name" value="Vta1/CALS_N_sf"/>
</dbReference>
<dbReference type="STRING" id="946362.F2UJW8"/>
<dbReference type="OMA" id="MHALEVM"/>
<dbReference type="EMBL" id="GL832977">
    <property type="protein sequence ID" value="EGD77417.1"/>
    <property type="molecule type" value="Genomic_DNA"/>
</dbReference>
<dbReference type="OrthoDB" id="391137at2759"/>
<evidence type="ECO:0000259" key="3">
    <source>
        <dbReference type="Pfam" id="PF04652"/>
    </source>
</evidence>
<name>F2UJW8_SALR5</name>
<dbReference type="KEGG" id="sre:PTSG_08516"/>
<dbReference type="Gene3D" id="1.25.40.270">
    <property type="entry name" value="Vacuolar protein sorting-associated protein vta1"/>
    <property type="match status" value="1"/>
</dbReference>
<dbReference type="InterPro" id="IPR039431">
    <property type="entry name" value="Vta1/CALS_N"/>
</dbReference>
<dbReference type="Pfam" id="PF04652">
    <property type="entry name" value="Vta1"/>
    <property type="match status" value="1"/>
</dbReference>
<feature type="domain" description="Vta1/callose synthase N-terminal" evidence="3">
    <location>
        <begin position="10"/>
        <end position="130"/>
    </location>
</feature>
<evidence type="ECO:0000313" key="4">
    <source>
        <dbReference type="EMBL" id="EGD77417.1"/>
    </source>
</evidence>
<gene>
    <name evidence="4" type="ORF">PTSG_08516</name>
</gene>
<dbReference type="InterPro" id="IPR044538">
    <property type="entry name" value="Vta1-like"/>
</dbReference>
<dbReference type="PANTHER" id="PTHR46009:SF1">
    <property type="entry name" value="VACUOLAR PROTEIN SORTING-ASSOCIATED PROTEIN VTA1 HOMOLOG"/>
    <property type="match status" value="1"/>
</dbReference>
<keyword evidence="2" id="KW-0472">Membrane</keyword>
<organism evidence="5">
    <name type="scientific">Salpingoeca rosetta (strain ATCC 50818 / BSB-021)</name>
    <dbReference type="NCBI Taxonomy" id="946362"/>
    <lineage>
        <taxon>Eukaryota</taxon>
        <taxon>Choanoflagellata</taxon>
        <taxon>Craspedida</taxon>
        <taxon>Salpingoecidae</taxon>
        <taxon>Salpingoeca</taxon>
    </lineage>
</organism>
<dbReference type="RefSeq" id="XP_004990761.1">
    <property type="nucleotide sequence ID" value="XM_004990704.1"/>
</dbReference>
<dbReference type="GeneID" id="16071319"/>